<keyword evidence="1" id="KW-0732">Signal</keyword>
<feature type="domain" description="DUF3298" evidence="2">
    <location>
        <begin position="168"/>
        <end position="244"/>
    </location>
</feature>
<evidence type="ECO:0000259" key="3">
    <source>
        <dbReference type="Pfam" id="PF13739"/>
    </source>
</evidence>
<sequence length="470" mass="52838">MKKIFYLGLIGMLSLGVTSFVKAAPISQPVSTLYVQGGQITVHPEVKVSTKEVKDSQEAYKINLQIPVLEGVQDKEIQTAINTFMEKDALAFAEDIKNQGLEFTADSKKQGWKVRPYTASTSYKVTYKQNNIVSIACTYYNYTLGAHENYEIKTFNFNLTTGKQLALKDLFNKNENYISVMNEEIQKQIKLNPSKYFSGKDQGFVSIKLDQPFGIEDGNVILYFNPYEIAPYSTGAPQFKLPFSLFKGGVKAGYKLKADSVKVVPESISEKNEALTSNIKIPVLKGLKDEKMQSEINKAFQKRALELKEQMTIEGKKSLEDAKNYGYEAKPYSLLVDYDISYNEKNVISITSTYHQYTGGAHGNILTETSNINLKTGDKILLKDFFKEGVNYKKIITEEIKKQMAADNKFYPGAAAALDSISDDQPFYIADDGIVIYYQPYEIAPYAVGTPEFKIPFSMLKDSLKVDVTH</sequence>
<feature type="domain" description="Deacetylase PdaC" evidence="3">
    <location>
        <begin position="268"/>
        <end position="364"/>
    </location>
</feature>
<feature type="chain" id="PRO_5036863003" evidence="1">
    <location>
        <begin position="24"/>
        <end position="470"/>
    </location>
</feature>
<comment type="caution">
    <text evidence="4">The sequence shown here is derived from an EMBL/GenBank/DDBJ whole genome shotgun (WGS) entry which is preliminary data.</text>
</comment>
<dbReference type="Proteomes" id="UP000622687">
    <property type="component" value="Unassembled WGS sequence"/>
</dbReference>
<evidence type="ECO:0000313" key="4">
    <source>
        <dbReference type="EMBL" id="MBI6871862.1"/>
    </source>
</evidence>
<reference evidence="4" key="1">
    <citation type="submission" date="2020-12" db="EMBL/GenBank/DDBJ databases">
        <title>Clostridium thailandense sp. nov., a novel acetogenic bacterium isolated from peat land soil in Thailand.</title>
        <authorList>
            <person name="Chaikitkaew S."/>
            <person name="Birkeland N.K."/>
        </authorList>
    </citation>
    <scope>NUCLEOTIDE SEQUENCE</scope>
    <source>
        <strain evidence="4">DSM 17425</strain>
    </source>
</reference>
<evidence type="ECO:0000259" key="2">
    <source>
        <dbReference type="Pfam" id="PF11738"/>
    </source>
</evidence>
<feature type="signal peptide" evidence="1">
    <location>
        <begin position="1"/>
        <end position="23"/>
    </location>
</feature>
<dbReference type="Pfam" id="PF13739">
    <property type="entry name" value="PdaC"/>
    <property type="match status" value="2"/>
</dbReference>
<proteinExistence type="predicted"/>
<evidence type="ECO:0000256" key="1">
    <source>
        <dbReference type="SAM" id="SignalP"/>
    </source>
</evidence>
<dbReference type="EMBL" id="JAEEGB010000005">
    <property type="protein sequence ID" value="MBI6871862.1"/>
    <property type="molecule type" value="Genomic_DNA"/>
</dbReference>
<dbReference type="InterPro" id="IPR037126">
    <property type="entry name" value="PdaC/RsiV-like_sf"/>
</dbReference>
<dbReference type="RefSeq" id="WP_211141300.1">
    <property type="nucleotide sequence ID" value="NZ_JAEEGB010000005.1"/>
</dbReference>
<evidence type="ECO:0000313" key="5">
    <source>
        <dbReference type="Proteomes" id="UP000622687"/>
    </source>
</evidence>
<dbReference type="InterPro" id="IPR025303">
    <property type="entry name" value="PdaC"/>
</dbReference>
<feature type="domain" description="DUF3298" evidence="2">
    <location>
        <begin position="383"/>
        <end position="458"/>
    </location>
</feature>
<protein>
    <submittedName>
        <fullName evidence="4">DUF4163 domain-containing protein</fullName>
    </submittedName>
</protein>
<feature type="domain" description="Deacetylase PdaC" evidence="3">
    <location>
        <begin position="54"/>
        <end position="148"/>
    </location>
</feature>
<dbReference type="Pfam" id="PF11738">
    <property type="entry name" value="DUF3298"/>
    <property type="match status" value="2"/>
</dbReference>
<keyword evidence="5" id="KW-1185">Reference proteome</keyword>
<gene>
    <name evidence="4" type="ORF">I6U51_03970</name>
</gene>
<dbReference type="InterPro" id="IPR021729">
    <property type="entry name" value="DUF3298"/>
</dbReference>
<dbReference type="Gene3D" id="3.30.565.40">
    <property type="entry name" value="Fervidobacterium nodosum Rt17-B1 like"/>
    <property type="match status" value="2"/>
</dbReference>
<dbReference type="AlphaFoldDB" id="A0A934HWH3"/>
<accession>A0A934HWH3</accession>
<name>A0A934HWH3_9CLOT</name>
<dbReference type="Gene3D" id="3.90.640.20">
    <property type="entry name" value="Heat-shock cognate protein, ATPase"/>
    <property type="match status" value="2"/>
</dbReference>
<organism evidence="4 5">
    <name type="scientific">Clostridium aciditolerans</name>
    <dbReference type="NCBI Taxonomy" id="339861"/>
    <lineage>
        <taxon>Bacteria</taxon>
        <taxon>Bacillati</taxon>
        <taxon>Bacillota</taxon>
        <taxon>Clostridia</taxon>
        <taxon>Eubacteriales</taxon>
        <taxon>Clostridiaceae</taxon>
        <taxon>Clostridium</taxon>
    </lineage>
</organism>